<evidence type="ECO:0000313" key="4">
    <source>
        <dbReference type="Proteomes" id="UP000254938"/>
    </source>
</evidence>
<evidence type="ECO:0000313" key="1">
    <source>
        <dbReference type="EMBL" id="SQC86931.1"/>
    </source>
</evidence>
<evidence type="ECO:0000313" key="3">
    <source>
        <dbReference type="Proteomes" id="UP000250675"/>
    </source>
</evidence>
<dbReference type="EMBL" id="UGKQ01000007">
    <property type="protein sequence ID" value="STS84580.1"/>
    <property type="molecule type" value="Genomic_DNA"/>
</dbReference>
<evidence type="ECO:0000313" key="2">
    <source>
        <dbReference type="EMBL" id="STS84580.1"/>
    </source>
</evidence>
<sequence>MVQRLPVRIELDEKQLAEHPLRIGLSTLVEVNTTDRDGEMLASQVRSSPVYESNAREIALDPVNKLIDEIIQANAG</sequence>
<name>A0A2X3ISZ8_KLEPN</name>
<reference evidence="3 4" key="1">
    <citation type="submission" date="2018-06" db="EMBL/GenBank/DDBJ databases">
        <authorList>
            <consortium name="Pathogen Informatics"/>
            <person name="Doyle S."/>
        </authorList>
    </citation>
    <scope>NUCLEOTIDE SEQUENCE [LARGE SCALE GENOMIC DNA]</scope>
    <source>
        <strain evidence="2 4">NCTC9140</strain>
        <strain evidence="1 3">NCTC9645</strain>
    </source>
</reference>
<dbReference type="Proteomes" id="UP000250675">
    <property type="component" value="Unassembled WGS sequence"/>
</dbReference>
<accession>A0A2X3ISZ8</accession>
<organism evidence="1 3">
    <name type="scientific">Klebsiella pneumoniae</name>
    <dbReference type="NCBI Taxonomy" id="573"/>
    <lineage>
        <taxon>Bacteria</taxon>
        <taxon>Pseudomonadati</taxon>
        <taxon>Pseudomonadota</taxon>
        <taxon>Gammaproteobacteria</taxon>
        <taxon>Enterobacterales</taxon>
        <taxon>Enterobacteriaceae</taxon>
        <taxon>Klebsiella/Raoultella group</taxon>
        <taxon>Klebsiella</taxon>
        <taxon>Klebsiella pneumoniae complex</taxon>
    </lineage>
</organism>
<dbReference type="AlphaFoldDB" id="A0A2X3ISZ8"/>
<gene>
    <name evidence="2" type="ORF">NCTC9140_06385</name>
    <name evidence="1" type="ORF">NCTC9645_05031</name>
</gene>
<protein>
    <submittedName>
        <fullName evidence="1">Multidrug resistance secretion protein</fullName>
    </submittedName>
</protein>
<dbReference type="Proteomes" id="UP000254938">
    <property type="component" value="Unassembled WGS sequence"/>
</dbReference>
<dbReference type="EMBL" id="UASO01000009">
    <property type="protein sequence ID" value="SQC86931.1"/>
    <property type="molecule type" value="Genomic_DNA"/>
</dbReference>
<proteinExistence type="predicted"/>